<reference evidence="1 2" key="1">
    <citation type="submission" date="2018-11" db="EMBL/GenBank/DDBJ databases">
        <title>Genomic profiling of Staphylococcus species from a Poultry farm system in KwaZulu-Natal, South Africa.</title>
        <authorList>
            <person name="Amoako D.G."/>
            <person name="Somboro A.M."/>
            <person name="Abia A.L.K."/>
            <person name="Bester L.A."/>
            <person name="Essack S.Y."/>
        </authorList>
    </citation>
    <scope>NUCLEOTIDE SEQUENCE [LARGE SCALE GENOMIC DNA]</scope>
    <source>
        <strain evidence="1 2">SA12</strain>
    </source>
</reference>
<name>A0AB37XP60_STAAU</name>
<evidence type="ECO:0000313" key="2">
    <source>
        <dbReference type="Proteomes" id="UP000294017"/>
    </source>
</evidence>
<evidence type="ECO:0000313" key="1">
    <source>
        <dbReference type="EMBL" id="RZH99826.1"/>
    </source>
</evidence>
<dbReference type="RefSeq" id="WP_130136722.1">
    <property type="nucleotide sequence ID" value="NZ_RQTF01000795.1"/>
</dbReference>
<gene>
    <name evidence="1" type="ORF">EIH03_17600</name>
</gene>
<accession>A0AB37XP60</accession>
<dbReference type="AlphaFoldDB" id="A0AB37XP60"/>
<protein>
    <submittedName>
        <fullName evidence="1">Uncharacterized protein</fullName>
    </submittedName>
</protein>
<comment type="caution">
    <text evidence="1">The sequence shown here is derived from an EMBL/GenBank/DDBJ whole genome shotgun (WGS) entry which is preliminary data.</text>
</comment>
<feature type="non-terminal residue" evidence="1">
    <location>
        <position position="70"/>
    </location>
</feature>
<dbReference type="Proteomes" id="UP000294017">
    <property type="component" value="Unassembled WGS sequence"/>
</dbReference>
<organism evidence="1 2">
    <name type="scientific">Staphylococcus aureus</name>
    <dbReference type="NCBI Taxonomy" id="1280"/>
    <lineage>
        <taxon>Bacteria</taxon>
        <taxon>Bacillati</taxon>
        <taxon>Bacillota</taxon>
        <taxon>Bacilli</taxon>
        <taxon>Bacillales</taxon>
        <taxon>Staphylococcaceae</taxon>
        <taxon>Staphylococcus</taxon>
    </lineage>
</organism>
<dbReference type="EMBL" id="RQTF01000795">
    <property type="protein sequence ID" value="RZH99826.1"/>
    <property type="molecule type" value="Genomic_DNA"/>
</dbReference>
<sequence>MIPRGVKFAHVALLVFSALLAFLVLRAMDEEAILGAPARIEVTDSDNTVDSGRVVGMVESFADAHDVNVG</sequence>
<proteinExistence type="predicted"/>